<evidence type="ECO:0000313" key="1">
    <source>
        <dbReference type="EMBL" id="KAK0494457.1"/>
    </source>
</evidence>
<name>A0AA39ULM9_9AGAR</name>
<evidence type="ECO:0000313" key="2">
    <source>
        <dbReference type="Proteomes" id="UP001175228"/>
    </source>
</evidence>
<dbReference type="AlphaFoldDB" id="A0AA39ULM9"/>
<organism evidence="1 2">
    <name type="scientific">Armillaria luteobubalina</name>
    <dbReference type="NCBI Taxonomy" id="153913"/>
    <lineage>
        <taxon>Eukaryota</taxon>
        <taxon>Fungi</taxon>
        <taxon>Dikarya</taxon>
        <taxon>Basidiomycota</taxon>
        <taxon>Agaricomycotina</taxon>
        <taxon>Agaricomycetes</taxon>
        <taxon>Agaricomycetidae</taxon>
        <taxon>Agaricales</taxon>
        <taxon>Marasmiineae</taxon>
        <taxon>Physalacriaceae</taxon>
        <taxon>Armillaria</taxon>
    </lineage>
</organism>
<sequence>MSLVSGGGLTSNSVPPLECHSRLALWIHAKEGSSRVETSPIMGYVDFSFVPHIVSPWNIVVLLFFGLCNENQSSQGNNAHLLQFPGCRNSSIVRAAIFKEENSFDKVINVVSMDTARRCDHYLLATFPRMRVPCNSFAGSSPLSWGQDGQPYAKSYPTLIDSQAPALTYVT</sequence>
<reference evidence="1" key="1">
    <citation type="submission" date="2023-06" db="EMBL/GenBank/DDBJ databases">
        <authorList>
            <consortium name="Lawrence Berkeley National Laboratory"/>
            <person name="Ahrendt S."/>
            <person name="Sahu N."/>
            <person name="Indic B."/>
            <person name="Wong-Bajracharya J."/>
            <person name="Merenyi Z."/>
            <person name="Ke H.-M."/>
            <person name="Monk M."/>
            <person name="Kocsube S."/>
            <person name="Drula E."/>
            <person name="Lipzen A."/>
            <person name="Balint B."/>
            <person name="Henrissat B."/>
            <person name="Andreopoulos B."/>
            <person name="Martin F.M."/>
            <person name="Harder C.B."/>
            <person name="Rigling D."/>
            <person name="Ford K.L."/>
            <person name="Foster G.D."/>
            <person name="Pangilinan J."/>
            <person name="Papanicolaou A."/>
            <person name="Barry K."/>
            <person name="LaButti K."/>
            <person name="Viragh M."/>
            <person name="Koriabine M."/>
            <person name="Yan M."/>
            <person name="Riley R."/>
            <person name="Champramary S."/>
            <person name="Plett K.L."/>
            <person name="Tsai I.J."/>
            <person name="Slot J."/>
            <person name="Sipos G."/>
            <person name="Plett J."/>
            <person name="Nagy L.G."/>
            <person name="Grigoriev I.V."/>
        </authorList>
    </citation>
    <scope>NUCLEOTIDE SEQUENCE</scope>
    <source>
        <strain evidence="1">HWK02</strain>
    </source>
</reference>
<keyword evidence="2" id="KW-1185">Reference proteome</keyword>
<dbReference type="Proteomes" id="UP001175228">
    <property type="component" value="Unassembled WGS sequence"/>
</dbReference>
<proteinExistence type="predicted"/>
<dbReference type="EMBL" id="JAUEPU010000020">
    <property type="protein sequence ID" value="KAK0494457.1"/>
    <property type="molecule type" value="Genomic_DNA"/>
</dbReference>
<protein>
    <submittedName>
        <fullName evidence="1">Uncharacterized protein</fullName>
    </submittedName>
</protein>
<accession>A0AA39ULM9</accession>
<gene>
    <name evidence="1" type="ORF">EDD18DRAFT_1355176</name>
</gene>
<comment type="caution">
    <text evidence="1">The sequence shown here is derived from an EMBL/GenBank/DDBJ whole genome shotgun (WGS) entry which is preliminary data.</text>
</comment>